<sequence length="175" mass="19886">MTRFPDNQVTEHVPALLRYARSLLRDDSAAEDLVHDALVLAYTHADQYRPERSLRTWLFSILHNRFVSDVRQRGVRDRHLAAMAALPAETPPSEQETRLRLSEVERSLLELSDDQRAALHLVVCEGLSYQEAASALSIPIGTLISRISRARTRLRELDEREIGAPATPQLRIVKD</sequence>
<dbReference type="InterPro" id="IPR013249">
    <property type="entry name" value="RNA_pol_sigma70_r4_t2"/>
</dbReference>
<dbReference type="RefSeq" id="WP_066609332.1">
    <property type="nucleotide sequence ID" value="NZ_KQ130441.1"/>
</dbReference>
<dbReference type="PANTHER" id="PTHR43133:SF25">
    <property type="entry name" value="RNA POLYMERASE SIGMA FACTOR RFAY-RELATED"/>
    <property type="match status" value="1"/>
</dbReference>
<dbReference type="GO" id="GO:0003677">
    <property type="term" value="F:DNA binding"/>
    <property type="evidence" value="ECO:0007669"/>
    <property type="project" value="InterPro"/>
</dbReference>
<protein>
    <recommendedName>
        <fullName evidence="9">RNA polymerase sigma factor</fullName>
    </recommendedName>
</protein>
<proteinExistence type="inferred from homology"/>
<dbReference type="Proteomes" id="UP000052232">
    <property type="component" value="Unassembled WGS sequence"/>
</dbReference>
<dbReference type="NCBIfam" id="NF009164">
    <property type="entry name" value="PRK12511.1"/>
    <property type="match status" value="1"/>
</dbReference>
<comment type="caution">
    <text evidence="7">The sequence shown here is derived from an EMBL/GenBank/DDBJ whole genome shotgun (WGS) entry which is preliminary data.</text>
</comment>
<dbReference type="NCBIfam" id="TIGR02937">
    <property type="entry name" value="sigma70-ECF"/>
    <property type="match status" value="1"/>
</dbReference>
<dbReference type="PATRIC" id="fig|1420583.3.peg.4565"/>
<evidence type="ECO:0000256" key="4">
    <source>
        <dbReference type="ARBA" id="ARBA00023163"/>
    </source>
</evidence>
<dbReference type="InterPro" id="IPR036388">
    <property type="entry name" value="WH-like_DNA-bd_sf"/>
</dbReference>
<dbReference type="GO" id="GO:0006352">
    <property type="term" value="P:DNA-templated transcription initiation"/>
    <property type="evidence" value="ECO:0007669"/>
    <property type="project" value="InterPro"/>
</dbReference>
<gene>
    <name evidence="7" type="ORF">V473_11345</name>
</gene>
<keyword evidence="3" id="KW-0731">Sigma factor</keyword>
<keyword evidence="8" id="KW-1185">Reference proteome</keyword>
<evidence type="ECO:0008006" key="9">
    <source>
        <dbReference type="Google" id="ProtNLM"/>
    </source>
</evidence>
<reference evidence="7 8" key="1">
    <citation type="journal article" date="2015" name="G3 (Bethesda)">
        <title>Insights into Ongoing Evolution of the Hexachlorocyclohexane Catabolic Pathway from Comparative Genomics of Ten Sphingomonadaceae Strains.</title>
        <authorList>
            <person name="Pearce S.L."/>
            <person name="Oakeshott J.G."/>
            <person name="Pandey G."/>
        </authorList>
    </citation>
    <scope>NUCLEOTIDE SEQUENCE [LARGE SCALE GENOMIC DNA]</scope>
    <source>
        <strain evidence="7 8">LL01</strain>
    </source>
</reference>
<dbReference type="InterPro" id="IPR013324">
    <property type="entry name" value="RNA_pol_sigma_r3/r4-like"/>
</dbReference>
<dbReference type="AlphaFoldDB" id="A0A0J7XGP4"/>
<evidence type="ECO:0000259" key="5">
    <source>
        <dbReference type="Pfam" id="PF04542"/>
    </source>
</evidence>
<dbReference type="InterPro" id="IPR039425">
    <property type="entry name" value="RNA_pol_sigma-70-like"/>
</dbReference>
<comment type="similarity">
    <text evidence="1">Belongs to the sigma-70 factor family. ECF subfamily.</text>
</comment>
<dbReference type="SUPFAM" id="SSF88946">
    <property type="entry name" value="Sigma2 domain of RNA polymerase sigma factors"/>
    <property type="match status" value="1"/>
</dbReference>
<keyword evidence="4" id="KW-0804">Transcription</keyword>
<dbReference type="Pfam" id="PF08281">
    <property type="entry name" value="Sigma70_r4_2"/>
    <property type="match status" value="1"/>
</dbReference>
<dbReference type="Gene3D" id="1.10.1740.10">
    <property type="match status" value="1"/>
</dbReference>
<evidence type="ECO:0000256" key="3">
    <source>
        <dbReference type="ARBA" id="ARBA00023082"/>
    </source>
</evidence>
<evidence type="ECO:0000313" key="8">
    <source>
        <dbReference type="Proteomes" id="UP000052232"/>
    </source>
</evidence>
<dbReference type="InterPro" id="IPR014284">
    <property type="entry name" value="RNA_pol_sigma-70_dom"/>
</dbReference>
<dbReference type="InterPro" id="IPR007627">
    <property type="entry name" value="RNA_pol_sigma70_r2"/>
</dbReference>
<dbReference type="CDD" id="cd06171">
    <property type="entry name" value="Sigma70_r4"/>
    <property type="match status" value="1"/>
</dbReference>
<dbReference type="STRING" id="1420583.V473_11345"/>
<dbReference type="InterPro" id="IPR013325">
    <property type="entry name" value="RNA_pol_sigma_r2"/>
</dbReference>
<organism evidence="7 8">
    <name type="scientific">Sphingobium cupriresistens LL01</name>
    <dbReference type="NCBI Taxonomy" id="1420583"/>
    <lineage>
        <taxon>Bacteria</taxon>
        <taxon>Pseudomonadati</taxon>
        <taxon>Pseudomonadota</taxon>
        <taxon>Alphaproteobacteria</taxon>
        <taxon>Sphingomonadales</taxon>
        <taxon>Sphingomonadaceae</taxon>
        <taxon>Sphingobium</taxon>
    </lineage>
</organism>
<evidence type="ECO:0000313" key="7">
    <source>
        <dbReference type="EMBL" id="KMS51216.1"/>
    </source>
</evidence>
<evidence type="ECO:0000259" key="6">
    <source>
        <dbReference type="Pfam" id="PF08281"/>
    </source>
</evidence>
<dbReference type="Gene3D" id="1.10.10.10">
    <property type="entry name" value="Winged helix-like DNA-binding domain superfamily/Winged helix DNA-binding domain"/>
    <property type="match status" value="1"/>
</dbReference>
<evidence type="ECO:0000256" key="2">
    <source>
        <dbReference type="ARBA" id="ARBA00023015"/>
    </source>
</evidence>
<feature type="domain" description="RNA polymerase sigma factor 70 region 4 type 2" evidence="6">
    <location>
        <begin position="103"/>
        <end position="154"/>
    </location>
</feature>
<dbReference type="Pfam" id="PF04542">
    <property type="entry name" value="Sigma70_r2"/>
    <property type="match status" value="1"/>
</dbReference>
<dbReference type="GO" id="GO:0016987">
    <property type="term" value="F:sigma factor activity"/>
    <property type="evidence" value="ECO:0007669"/>
    <property type="project" value="UniProtKB-KW"/>
</dbReference>
<dbReference type="PANTHER" id="PTHR43133">
    <property type="entry name" value="RNA POLYMERASE ECF-TYPE SIGMA FACTO"/>
    <property type="match status" value="1"/>
</dbReference>
<accession>A0A0J7XGP4</accession>
<dbReference type="EMBL" id="JACT01000010">
    <property type="protein sequence ID" value="KMS51216.1"/>
    <property type="molecule type" value="Genomic_DNA"/>
</dbReference>
<name>A0A0J7XGP4_9SPHN</name>
<dbReference type="SUPFAM" id="SSF88659">
    <property type="entry name" value="Sigma3 and sigma4 domains of RNA polymerase sigma factors"/>
    <property type="match status" value="1"/>
</dbReference>
<feature type="domain" description="RNA polymerase sigma-70 region 2" evidence="5">
    <location>
        <begin position="9"/>
        <end position="74"/>
    </location>
</feature>
<evidence type="ECO:0000256" key="1">
    <source>
        <dbReference type="ARBA" id="ARBA00010641"/>
    </source>
</evidence>
<keyword evidence="2" id="KW-0805">Transcription regulation</keyword>